<dbReference type="CDD" id="cd05013">
    <property type="entry name" value="SIS_RpiR"/>
    <property type="match status" value="1"/>
</dbReference>
<dbReference type="PROSITE" id="PS51071">
    <property type="entry name" value="HTH_RPIR"/>
    <property type="match status" value="1"/>
</dbReference>
<comment type="caution">
    <text evidence="6">The sequence shown here is derived from an EMBL/GenBank/DDBJ whole genome shotgun (WGS) entry which is preliminary data.</text>
</comment>
<keyword evidence="7" id="KW-1185">Reference proteome</keyword>
<dbReference type="Pfam" id="PF01418">
    <property type="entry name" value="HTH_6"/>
    <property type="match status" value="1"/>
</dbReference>
<name>W7CY63_9LIST</name>
<dbReference type="Pfam" id="PF01380">
    <property type="entry name" value="SIS"/>
    <property type="match status" value="1"/>
</dbReference>
<sequence length="263" mass="29634">MHDDFFMLIESYRLEFTVVEQVIADYFLAKQPAVTMAELGKELAVSNASITRFSKKLQLNNYKELLFLYKLALTNKQDTLSVASVVTAAYHSLATRSDQMYDEVTIDAFCQLIHQHKIIHFLGKGFNAYAGMDFQFKFSRLGKYVRIMSDANSMTLSVRAAQSDELLVVASLRGDDNDLLKALCLADKKRIATVLITANPTSQLQAVAQHTLITAGLSRIEALGSISPQIPMLLQLDMVYERYLHLYPETSAQWLASEEILHQ</sequence>
<dbReference type="InterPro" id="IPR000281">
    <property type="entry name" value="HTH_RpiR"/>
</dbReference>
<dbReference type="InterPro" id="IPR046348">
    <property type="entry name" value="SIS_dom_sf"/>
</dbReference>
<evidence type="ECO:0000259" key="4">
    <source>
        <dbReference type="PROSITE" id="PS51071"/>
    </source>
</evidence>
<dbReference type="InterPro" id="IPR001347">
    <property type="entry name" value="SIS_dom"/>
</dbReference>
<dbReference type="InterPro" id="IPR035472">
    <property type="entry name" value="RpiR-like_SIS"/>
</dbReference>
<protein>
    <submittedName>
        <fullName evidence="6">Transcriptional regulator</fullName>
    </submittedName>
</protein>
<accession>W7CY63</accession>
<gene>
    <name evidence="6" type="ORF">BCAMP_01805</name>
</gene>
<dbReference type="PANTHER" id="PTHR30514:SF21">
    <property type="entry name" value="RPIR-FAMILY TRANSCRIPTIONAL REGULATOR"/>
    <property type="match status" value="1"/>
</dbReference>
<evidence type="ECO:0000313" key="7">
    <source>
        <dbReference type="Proteomes" id="UP000019243"/>
    </source>
</evidence>
<keyword evidence="2" id="KW-0238">DNA-binding</keyword>
<dbReference type="SUPFAM" id="SSF53697">
    <property type="entry name" value="SIS domain"/>
    <property type="match status" value="1"/>
</dbReference>
<proteinExistence type="predicted"/>
<dbReference type="EMBL" id="AODH01000006">
    <property type="protein sequence ID" value="EUJ41877.1"/>
    <property type="molecule type" value="Genomic_DNA"/>
</dbReference>
<dbReference type="GO" id="GO:1901135">
    <property type="term" value="P:carbohydrate derivative metabolic process"/>
    <property type="evidence" value="ECO:0007669"/>
    <property type="project" value="InterPro"/>
</dbReference>
<organism evidence="6 7">
    <name type="scientific">Brochothrix campestris FSL F6-1037</name>
    <dbReference type="NCBI Taxonomy" id="1265861"/>
    <lineage>
        <taxon>Bacteria</taxon>
        <taxon>Bacillati</taxon>
        <taxon>Bacillota</taxon>
        <taxon>Bacilli</taxon>
        <taxon>Bacillales</taxon>
        <taxon>Listeriaceae</taxon>
        <taxon>Brochothrix</taxon>
    </lineage>
</organism>
<evidence type="ECO:0000256" key="2">
    <source>
        <dbReference type="ARBA" id="ARBA00023125"/>
    </source>
</evidence>
<dbReference type="InterPro" id="IPR036388">
    <property type="entry name" value="WH-like_DNA-bd_sf"/>
</dbReference>
<evidence type="ECO:0000259" key="5">
    <source>
        <dbReference type="PROSITE" id="PS51464"/>
    </source>
</evidence>
<dbReference type="GO" id="GO:0097367">
    <property type="term" value="F:carbohydrate derivative binding"/>
    <property type="evidence" value="ECO:0007669"/>
    <property type="project" value="InterPro"/>
</dbReference>
<dbReference type="Gene3D" id="3.40.50.10490">
    <property type="entry name" value="Glucose-6-phosphate isomerase like protein, domain 1"/>
    <property type="match status" value="1"/>
</dbReference>
<dbReference type="RefSeq" id="WP_035313151.1">
    <property type="nucleotide sequence ID" value="NZ_AODH01000006.1"/>
</dbReference>
<dbReference type="GO" id="GO:0003700">
    <property type="term" value="F:DNA-binding transcription factor activity"/>
    <property type="evidence" value="ECO:0007669"/>
    <property type="project" value="InterPro"/>
</dbReference>
<dbReference type="InterPro" id="IPR009057">
    <property type="entry name" value="Homeodomain-like_sf"/>
</dbReference>
<dbReference type="Proteomes" id="UP000019243">
    <property type="component" value="Unassembled WGS sequence"/>
</dbReference>
<dbReference type="InterPro" id="IPR047640">
    <property type="entry name" value="RpiR-like"/>
</dbReference>
<keyword evidence="1" id="KW-0805">Transcription regulation</keyword>
<evidence type="ECO:0000313" key="6">
    <source>
        <dbReference type="EMBL" id="EUJ41877.1"/>
    </source>
</evidence>
<reference evidence="6 7" key="1">
    <citation type="submission" date="2012-12" db="EMBL/GenBank/DDBJ databases">
        <title>Novel taxa of Listeriaceae from agricultural environments in the United States.</title>
        <authorList>
            <person name="den Bakker H.C."/>
            <person name="Allred A."/>
            <person name="Warchocki S."/>
            <person name="Wright E.M."/>
            <person name="Burrell A."/>
            <person name="Nightingale K.K."/>
            <person name="Kephart D."/>
            <person name="Wiedmann M."/>
        </authorList>
    </citation>
    <scope>NUCLEOTIDE SEQUENCE [LARGE SCALE GENOMIC DNA]</scope>
    <source>
        <strain evidence="6 7">FSL F6-1037</strain>
    </source>
</reference>
<dbReference type="PANTHER" id="PTHR30514">
    <property type="entry name" value="GLUCOKINASE"/>
    <property type="match status" value="1"/>
</dbReference>
<dbReference type="AlphaFoldDB" id="W7CY63"/>
<dbReference type="STRING" id="1265861.BCAMP_01805"/>
<dbReference type="Gene3D" id="1.10.10.10">
    <property type="entry name" value="Winged helix-like DNA-binding domain superfamily/Winged helix DNA-binding domain"/>
    <property type="match status" value="1"/>
</dbReference>
<evidence type="ECO:0000256" key="1">
    <source>
        <dbReference type="ARBA" id="ARBA00023015"/>
    </source>
</evidence>
<dbReference type="SUPFAM" id="SSF46689">
    <property type="entry name" value="Homeodomain-like"/>
    <property type="match status" value="1"/>
</dbReference>
<feature type="domain" description="SIS" evidence="5">
    <location>
        <begin position="109"/>
        <end position="249"/>
    </location>
</feature>
<evidence type="ECO:0000256" key="3">
    <source>
        <dbReference type="ARBA" id="ARBA00023163"/>
    </source>
</evidence>
<dbReference type="PROSITE" id="PS51464">
    <property type="entry name" value="SIS"/>
    <property type="match status" value="1"/>
</dbReference>
<keyword evidence="3" id="KW-0804">Transcription</keyword>
<dbReference type="OrthoDB" id="3684496at2"/>
<feature type="domain" description="HTH rpiR-type" evidence="4">
    <location>
        <begin position="3"/>
        <end position="76"/>
    </location>
</feature>
<dbReference type="GO" id="GO:0003677">
    <property type="term" value="F:DNA binding"/>
    <property type="evidence" value="ECO:0007669"/>
    <property type="project" value="UniProtKB-KW"/>
</dbReference>